<dbReference type="GO" id="GO:0017089">
    <property type="term" value="F:glycolipid transfer activity"/>
    <property type="evidence" value="ECO:0007669"/>
    <property type="project" value="TreeGrafter"/>
</dbReference>
<dbReference type="EMBL" id="JAEDAK010000006">
    <property type="protein sequence ID" value="MBH9577463.1"/>
    <property type="molecule type" value="Genomic_DNA"/>
</dbReference>
<dbReference type="GO" id="GO:0001530">
    <property type="term" value="F:lipopolysaccharide binding"/>
    <property type="evidence" value="ECO:0007669"/>
    <property type="project" value="InterPro"/>
</dbReference>
<evidence type="ECO:0000313" key="7">
    <source>
        <dbReference type="EMBL" id="MBH9577463.1"/>
    </source>
</evidence>
<keyword evidence="1 4" id="KW-0813">Transport</keyword>
<comment type="similarity">
    <text evidence="4">Belongs to the LptA family.</text>
</comment>
<feature type="compositionally biased region" description="Low complexity" evidence="5">
    <location>
        <begin position="170"/>
        <end position="193"/>
    </location>
</feature>
<comment type="subunit">
    <text evidence="4">Component of the lipopolysaccharide transport and assembly complex.</text>
</comment>
<accession>A0A931J2C3</accession>
<evidence type="ECO:0000259" key="6">
    <source>
        <dbReference type="Pfam" id="PF03968"/>
    </source>
</evidence>
<gene>
    <name evidence="4 7" type="primary">lptA</name>
    <name evidence="7" type="ORF">I7X39_11175</name>
</gene>
<evidence type="ECO:0000256" key="1">
    <source>
        <dbReference type="ARBA" id="ARBA00022448"/>
    </source>
</evidence>
<dbReference type="NCBIfam" id="TIGR03002">
    <property type="entry name" value="outer_YhbN_LptA"/>
    <property type="match status" value="1"/>
</dbReference>
<feature type="compositionally biased region" description="Polar residues" evidence="5">
    <location>
        <begin position="157"/>
        <end position="166"/>
    </location>
</feature>
<dbReference type="HAMAP" id="MF_01914">
    <property type="entry name" value="LPS_assembly_LptA"/>
    <property type="match status" value="1"/>
</dbReference>
<reference evidence="7" key="1">
    <citation type="submission" date="2020-12" db="EMBL/GenBank/DDBJ databases">
        <title>The genome sequence of Inhella sp. 1Y17.</title>
        <authorList>
            <person name="Liu Y."/>
        </authorList>
    </citation>
    <scope>NUCLEOTIDE SEQUENCE</scope>
    <source>
        <strain evidence="7">1Y17</strain>
    </source>
</reference>
<organism evidence="7 8">
    <name type="scientific">Inhella proteolytica</name>
    <dbReference type="NCBI Taxonomy" id="2795029"/>
    <lineage>
        <taxon>Bacteria</taxon>
        <taxon>Pseudomonadati</taxon>
        <taxon>Pseudomonadota</taxon>
        <taxon>Betaproteobacteria</taxon>
        <taxon>Burkholderiales</taxon>
        <taxon>Sphaerotilaceae</taxon>
        <taxon>Inhella</taxon>
    </lineage>
</organism>
<protein>
    <recommendedName>
        <fullName evidence="4">Lipopolysaccharide export system protein LptA</fullName>
    </recommendedName>
</protein>
<dbReference type="InterPro" id="IPR014340">
    <property type="entry name" value="LptA"/>
</dbReference>
<evidence type="ECO:0000313" key="8">
    <source>
        <dbReference type="Proteomes" id="UP000613266"/>
    </source>
</evidence>
<dbReference type="AlphaFoldDB" id="A0A931J2C3"/>
<name>A0A931J2C3_9BURK</name>
<keyword evidence="8" id="KW-1185">Reference proteome</keyword>
<dbReference type="GO" id="GO:0015920">
    <property type="term" value="P:lipopolysaccharide transport"/>
    <property type="evidence" value="ECO:0007669"/>
    <property type="project" value="UniProtKB-UniRule"/>
</dbReference>
<keyword evidence="2 4" id="KW-0732">Signal</keyword>
<feature type="chain" id="PRO_5038200648" description="Lipopolysaccharide export system protein LptA" evidence="4">
    <location>
        <begin position="25"/>
        <end position="205"/>
    </location>
</feature>
<proteinExistence type="inferred from homology"/>
<dbReference type="PANTHER" id="PTHR36504:SF1">
    <property type="entry name" value="LIPOPOLYSACCHARIDE EXPORT SYSTEM PROTEIN LPTA"/>
    <property type="match status" value="1"/>
</dbReference>
<evidence type="ECO:0000256" key="2">
    <source>
        <dbReference type="ARBA" id="ARBA00022729"/>
    </source>
</evidence>
<dbReference type="Pfam" id="PF03968">
    <property type="entry name" value="LptD_N"/>
    <property type="match status" value="1"/>
</dbReference>
<feature type="signal peptide" evidence="4">
    <location>
        <begin position="1"/>
        <end position="24"/>
    </location>
</feature>
<feature type="region of interest" description="Disordered" evidence="5">
    <location>
        <begin position="157"/>
        <end position="205"/>
    </location>
</feature>
<dbReference type="InterPro" id="IPR005653">
    <property type="entry name" value="OstA-like_N"/>
</dbReference>
<dbReference type="RefSeq" id="WP_198111229.1">
    <property type="nucleotide sequence ID" value="NZ_JAEDAK010000006.1"/>
</dbReference>
<dbReference type="GO" id="GO:0030288">
    <property type="term" value="C:outer membrane-bounded periplasmic space"/>
    <property type="evidence" value="ECO:0007669"/>
    <property type="project" value="TreeGrafter"/>
</dbReference>
<dbReference type="GO" id="GO:0009279">
    <property type="term" value="C:cell outer membrane"/>
    <property type="evidence" value="ECO:0007669"/>
    <property type="project" value="TreeGrafter"/>
</dbReference>
<dbReference type="Gene3D" id="2.60.450.10">
    <property type="entry name" value="Lipopolysaccharide (LPS) transport protein A like domain"/>
    <property type="match status" value="1"/>
</dbReference>
<keyword evidence="3 4" id="KW-0574">Periplasm</keyword>
<evidence type="ECO:0000256" key="5">
    <source>
        <dbReference type="SAM" id="MobiDB-lite"/>
    </source>
</evidence>
<comment type="function">
    <text evidence="4">Involved in the assembly of lipopolysaccharide (LPS). Required for the translocation of LPS from the inner membrane to the outer membrane.</text>
</comment>
<sequence precursor="true">MTVLRGRFVAATLLALGMACVAQAAKDDRTKPLIIESDQGGTINQQTGRTEWTGPVLLVQGSLQVRASRLEAERRADDSHFAVAAGKPSEPVRFSQALNTPGETLEGSAERIEYDTRAETVRFAGGALVRRMKGNQVLDELTGATIVYNSRSEILSVEPGQTSPQPQGKVRVVMMPRPAPAASAPAAPASSVPLQTTPALPPPKK</sequence>
<dbReference type="PANTHER" id="PTHR36504">
    <property type="entry name" value="LIPOPOLYSACCHARIDE EXPORT SYSTEM PROTEIN LPTA"/>
    <property type="match status" value="1"/>
</dbReference>
<dbReference type="GO" id="GO:0043165">
    <property type="term" value="P:Gram-negative-bacterium-type cell outer membrane assembly"/>
    <property type="evidence" value="ECO:0007669"/>
    <property type="project" value="UniProtKB-UniRule"/>
</dbReference>
<dbReference type="InterPro" id="IPR052037">
    <property type="entry name" value="LPS_export_LptA"/>
</dbReference>
<evidence type="ECO:0000256" key="3">
    <source>
        <dbReference type="ARBA" id="ARBA00022764"/>
    </source>
</evidence>
<dbReference type="PROSITE" id="PS51257">
    <property type="entry name" value="PROKAR_LIPOPROTEIN"/>
    <property type="match status" value="1"/>
</dbReference>
<feature type="domain" description="Organic solvent tolerance-like N-terminal" evidence="6">
    <location>
        <begin position="35"/>
        <end position="153"/>
    </location>
</feature>
<dbReference type="Proteomes" id="UP000613266">
    <property type="component" value="Unassembled WGS sequence"/>
</dbReference>
<comment type="subcellular location">
    <subcellularLocation>
        <location evidence="4">Periplasm</location>
    </subcellularLocation>
</comment>
<evidence type="ECO:0000256" key="4">
    <source>
        <dbReference type="HAMAP-Rule" id="MF_01914"/>
    </source>
</evidence>
<comment type="caution">
    <text evidence="7">The sequence shown here is derived from an EMBL/GenBank/DDBJ whole genome shotgun (WGS) entry which is preliminary data.</text>
</comment>